<evidence type="ECO:0000256" key="3">
    <source>
        <dbReference type="ARBA" id="ARBA00022946"/>
    </source>
</evidence>
<reference evidence="9" key="1">
    <citation type="thesis" date="2021" institute="BYU ScholarsArchive" country="Provo, UT, USA">
        <title>Applications of and Algorithms for Genome Assembly and Genomic Analyses with an Emphasis on Marine Teleosts.</title>
        <authorList>
            <person name="Pickett B.D."/>
        </authorList>
    </citation>
    <scope>NUCLEOTIDE SEQUENCE</scope>
    <source>
        <strain evidence="9">HI-2016</strain>
    </source>
</reference>
<dbReference type="AlphaFoldDB" id="A0A8T2PUI6"/>
<organism evidence="9 10">
    <name type="scientific">Albula glossodonta</name>
    <name type="common">roundjaw bonefish</name>
    <dbReference type="NCBI Taxonomy" id="121402"/>
    <lineage>
        <taxon>Eukaryota</taxon>
        <taxon>Metazoa</taxon>
        <taxon>Chordata</taxon>
        <taxon>Craniata</taxon>
        <taxon>Vertebrata</taxon>
        <taxon>Euteleostomi</taxon>
        <taxon>Actinopterygii</taxon>
        <taxon>Neopterygii</taxon>
        <taxon>Teleostei</taxon>
        <taxon>Albuliformes</taxon>
        <taxon>Albulidae</taxon>
        <taxon>Albula</taxon>
    </lineage>
</organism>
<evidence type="ECO:0000256" key="4">
    <source>
        <dbReference type="ARBA" id="ARBA00022980"/>
    </source>
</evidence>
<name>A0A8T2PUI6_9TELE</name>
<evidence type="ECO:0000313" key="9">
    <source>
        <dbReference type="EMBL" id="KAG9355132.1"/>
    </source>
</evidence>
<dbReference type="SUPFAM" id="SSF56808">
    <property type="entry name" value="Ribosomal protein L1"/>
    <property type="match status" value="1"/>
</dbReference>
<sequence length="334" mass="38096">MAACTRSIAKVLHGCHRHFLPPCGQSLSSLCQTTPRHLPVRTFAAVKVARKKQKDEKVKEEKERNADKTNRQKLYRLMSGPPVDDVYLPKFYPPPVYDISMAIDMLKKFQQLDFTSPKQMIYMDLKLDMKLEKKKKVDPFVTTMHLPHPFKTEVNKVLVFTENPEQAKLAAENGAAFVGGEELIQKIMDDEIQADFYLAVPDIISKLNPLKNKLRKKFPKSKRGTVGVNIPNMLTLFKTGHEYLVERDCYILTKIATLDMPKEHILGNIQAFIADVCTHRPASFGMYPEHLTVKTKEAQAGPFVERAIISSSTSEALHFHCEQFLPRIEAEQEE</sequence>
<evidence type="ECO:0000313" key="10">
    <source>
        <dbReference type="Proteomes" id="UP000824540"/>
    </source>
</evidence>
<dbReference type="Gene3D" id="3.30.190.20">
    <property type="match status" value="1"/>
</dbReference>
<protein>
    <recommendedName>
        <fullName evidence="7">Large ribosomal subunit protein uL1m</fullName>
    </recommendedName>
    <alternativeName>
        <fullName evidence="8">39S ribosomal protein L1, mitochondrial</fullName>
    </alternativeName>
</protein>
<evidence type="ECO:0000256" key="7">
    <source>
        <dbReference type="ARBA" id="ARBA00035212"/>
    </source>
</evidence>
<evidence type="ECO:0000256" key="5">
    <source>
        <dbReference type="ARBA" id="ARBA00023128"/>
    </source>
</evidence>
<dbReference type="PANTHER" id="PTHR36427:SF3">
    <property type="entry name" value="LARGE RIBOSOMAL SUBUNIT PROTEIN UL1M"/>
    <property type="match status" value="1"/>
</dbReference>
<dbReference type="FunFam" id="3.40.50.790:FF:000003">
    <property type="entry name" value="39S ribosomal protein L1, mitochondrial"/>
    <property type="match status" value="1"/>
</dbReference>
<comment type="caution">
    <text evidence="9">The sequence shown here is derived from an EMBL/GenBank/DDBJ whole genome shotgun (WGS) entry which is preliminary data.</text>
</comment>
<keyword evidence="4" id="KW-0689">Ribosomal protein</keyword>
<keyword evidence="6" id="KW-0687">Ribonucleoprotein</keyword>
<dbReference type="InterPro" id="IPR016095">
    <property type="entry name" value="Ribosomal_uL1_3-a/b-sand"/>
</dbReference>
<keyword evidence="3" id="KW-0809">Transit peptide</keyword>
<dbReference type="EMBL" id="JAFBMS010000002">
    <property type="protein sequence ID" value="KAG9355132.1"/>
    <property type="molecule type" value="Genomic_DNA"/>
</dbReference>
<comment type="subcellular location">
    <subcellularLocation>
        <location evidence="1">Mitochondrion</location>
    </subcellularLocation>
</comment>
<evidence type="ECO:0000256" key="1">
    <source>
        <dbReference type="ARBA" id="ARBA00004173"/>
    </source>
</evidence>
<evidence type="ECO:0000256" key="6">
    <source>
        <dbReference type="ARBA" id="ARBA00023274"/>
    </source>
</evidence>
<evidence type="ECO:0000256" key="8">
    <source>
        <dbReference type="ARBA" id="ARBA00077483"/>
    </source>
</evidence>
<dbReference type="PANTHER" id="PTHR36427">
    <property type="entry name" value="54S RIBOSOMAL PROTEIN L1, MITOCHONDRIAL"/>
    <property type="match status" value="1"/>
</dbReference>
<dbReference type="GO" id="GO:0005840">
    <property type="term" value="C:ribosome"/>
    <property type="evidence" value="ECO:0007669"/>
    <property type="project" value="UniProtKB-KW"/>
</dbReference>
<dbReference type="InterPro" id="IPR023674">
    <property type="entry name" value="Ribosomal_uL1-like"/>
</dbReference>
<dbReference type="InterPro" id="IPR028364">
    <property type="entry name" value="Ribosomal_uL1/biogenesis"/>
</dbReference>
<accession>A0A8T2PUI6</accession>
<dbReference type="Pfam" id="PF00687">
    <property type="entry name" value="Ribosomal_L1"/>
    <property type="match status" value="1"/>
</dbReference>
<keyword evidence="10" id="KW-1185">Reference proteome</keyword>
<dbReference type="OrthoDB" id="1747252at2759"/>
<dbReference type="Gene3D" id="3.40.50.790">
    <property type="match status" value="1"/>
</dbReference>
<comment type="similarity">
    <text evidence="2">Belongs to the universal ribosomal protein uL1 family.</text>
</comment>
<evidence type="ECO:0000256" key="2">
    <source>
        <dbReference type="ARBA" id="ARBA00010531"/>
    </source>
</evidence>
<dbReference type="GO" id="GO:0005743">
    <property type="term" value="C:mitochondrial inner membrane"/>
    <property type="evidence" value="ECO:0007669"/>
    <property type="project" value="UniProtKB-ARBA"/>
</dbReference>
<proteinExistence type="inferred from homology"/>
<dbReference type="Proteomes" id="UP000824540">
    <property type="component" value="Unassembled WGS sequence"/>
</dbReference>
<dbReference type="GO" id="GO:1990904">
    <property type="term" value="C:ribonucleoprotein complex"/>
    <property type="evidence" value="ECO:0007669"/>
    <property type="project" value="UniProtKB-KW"/>
</dbReference>
<gene>
    <name evidence="9" type="ORF">JZ751_001845</name>
</gene>
<keyword evidence="5" id="KW-0496">Mitochondrion</keyword>